<dbReference type="PANTHER" id="PTHR40980">
    <property type="entry name" value="PLUG DOMAIN-CONTAINING PROTEIN"/>
    <property type="match status" value="1"/>
</dbReference>
<evidence type="ECO:0000256" key="4">
    <source>
        <dbReference type="RuleBase" id="RU003357"/>
    </source>
</evidence>
<dbReference type="PANTHER" id="PTHR40980:SF5">
    <property type="entry name" value="TONB-DEPENDENT RECEPTOR"/>
    <property type="match status" value="1"/>
</dbReference>
<dbReference type="Gene3D" id="2.40.170.20">
    <property type="entry name" value="TonB-dependent receptor, beta-barrel domain"/>
    <property type="match status" value="1"/>
</dbReference>
<comment type="caution">
    <text evidence="8">The sequence shown here is derived from an EMBL/GenBank/DDBJ whole genome shotgun (WGS) entry which is preliminary data.</text>
</comment>
<feature type="domain" description="TonB-dependent receptor-like beta-barrel" evidence="6">
    <location>
        <begin position="409"/>
        <end position="877"/>
    </location>
</feature>
<keyword evidence="8" id="KW-0675">Receptor</keyword>
<name>A0ABP3WKP3_9GAMM</name>
<dbReference type="EMBL" id="BAAAFA010000009">
    <property type="protein sequence ID" value="GAA0820928.1"/>
    <property type="molecule type" value="Genomic_DNA"/>
</dbReference>
<dbReference type="InterPro" id="IPR036942">
    <property type="entry name" value="Beta-barrel_TonB_sf"/>
</dbReference>
<evidence type="ECO:0000313" key="8">
    <source>
        <dbReference type="EMBL" id="GAA0820928.1"/>
    </source>
</evidence>
<dbReference type="Gene3D" id="2.170.130.10">
    <property type="entry name" value="TonB-dependent receptor, plug domain"/>
    <property type="match status" value="1"/>
</dbReference>
<dbReference type="InterPro" id="IPR012910">
    <property type="entry name" value="Plug_dom"/>
</dbReference>
<keyword evidence="9" id="KW-1185">Reference proteome</keyword>
<comment type="subcellular location">
    <subcellularLocation>
        <location evidence="1 4">Cell outer membrane</location>
    </subcellularLocation>
</comment>
<evidence type="ECO:0000256" key="2">
    <source>
        <dbReference type="ARBA" id="ARBA00023136"/>
    </source>
</evidence>
<dbReference type="Proteomes" id="UP001500021">
    <property type="component" value="Unassembled WGS sequence"/>
</dbReference>
<comment type="similarity">
    <text evidence="4">Belongs to the TonB-dependent receptor family.</text>
</comment>
<feature type="signal peptide" evidence="5">
    <location>
        <begin position="1"/>
        <end position="34"/>
    </location>
</feature>
<evidence type="ECO:0000256" key="1">
    <source>
        <dbReference type="ARBA" id="ARBA00004442"/>
    </source>
</evidence>
<keyword evidence="3" id="KW-0998">Cell outer membrane</keyword>
<sequence length="909" mass="101459">MNTNAKRSDLFSRFNFSRVAIALATCLNVSAVYAEQVEETAEVNAQEQAMEEVVVKASRLKGTASAVMQERKNQAFIADILGSEQISRTGDSDAAAALRRITGITLVDGKYIYVRGLGERFSSTQLNGAAVPSPDPTRTVIPLDLFPSSIIESLSVQKSYSASMPAHFAGGNVDVRLKSIPSDFVFNVQGKIGGNSNNFDDGLTYNGGDDDWYGIDDGTRAAPQDLKNLWASYSSLNDLSQQDNREIAAQMNRDYDPKSASINPNTGLDITLGNRYDFDDFRFGFLTAISYDNKWRVSEGYEGQDFTYSEATNDNPASWSLVRGFDDIQSTEHTVRFSGMLNMGLEYKRDHRIELSSLILHDTLDEIRDKLGNTNNVKMSDGLRVRDSEVIYEERQMITNQIRGTHNFTDFMNLGLDWFYSDSRSNRYAPGNITTRYIIADGSNGQPEDGIFDPVNESSLRKATTASRYSFQDLDDEVENYGYTFSLPLMVSGAEIELKAGGNFVTKSRDAMARRIDVNTLAFDNLDLSGNQMNVILNDDVMLNYPLKGSDNIIRDTSVDGDDYYSGQMIDAYFGQIDMFLAQNWRISAGLRYEDFRQVVAPLDPATGLFDLPAIPTEEDLEKLSFKEDDVFGALTVTYEIDKEMQVRASFSQTTIRPDIREVAPATYIDPLTGFPIGGTPSVTSTAINNYDLRWEWYLDTGENLSVGLFYKDMDKPIEAVQSPAQDGPPLIRIANAEDGFVYGVEMEFLKDFTSLGEFAGVNGADFFLSGNVTLSDSEININTQNVVEQTGVSTTITNPTRAMTGHSPWVVNMNLGWDAPNGNHSATLAYNVFAERIIIPGMDEKDDAFEQPFHSLDFVYSYFPTYSSTLKFKVQNILNQDKEIEFEDTLMRSETRGTAFEVSLKWEF</sequence>
<proteinExistence type="inferred from homology"/>
<feature type="chain" id="PRO_5046610542" evidence="5">
    <location>
        <begin position="35"/>
        <end position="909"/>
    </location>
</feature>
<keyword evidence="5" id="KW-0732">Signal</keyword>
<reference evidence="9" key="1">
    <citation type="journal article" date="2019" name="Int. J. Syst. Evol. Microbiol.">
        <title>The Global Catalogue of Microorganisms (GCM) 10K type strain sequencing project: providing services to taxonomists for standard genome sequencing and annotation.</title>
        <authorList>
            <consortium name="The Broad Institute Genomics Platform"/>
            <consortium name="The Broad Institute Genome Sequencing Center for Infectious Disease"/>
            <person name="Wu L."/>
            <person name="Ma J."/>
        </authorList>
    </citation>
    <scope>NUCLEOTIDE SEQUENCE [LARGE SCALE GENOMIC DNA]</scope>
    <source>
        <strain evidence="9">JCM 15608</strain>
    </source>
</reference>
<dbReference type="InterPro" id="IPR037066">
    <property type="entry name" value="Plug_dom_sf"/>
</dbReference>
<evidence type="ECO:0000256" key="5">
    <source>
        <dbReference type="SAM" id="SignalP"/>
    </source>
</evidence>
<dbReference type="Pfam" id="PF00593">
    <property type="entry name" value="TonB_dep_Rec_b-barrel"/>
    <property type="match status" value="1"/>
</dbReference>
<dbReference type="InterPro" id="IPR000531">
    <property type="entry name" value="Beta-barrel_TonB"/>
</dbReference>
<keyword evidence="4" id="KW-0798">TonB box</keyword>
<gene>
    <name evidence="8" type="ORF">GCM10009111_27150</name>
</gene>
<evidence type="ECO:0000256" key="3">
    <source>
        <dbReference type="ARBA" id="ARBA00023237"/>
    </source>
</evidence>
<evidence type="ECO:0000259" key="7">
    <source>
        <dbReference type="Pfam" id="PF07715"/>
    </source>
</evidence>
<accession>A0ABP3WKP3</accession>
<organism evidence="8 9">
    <name type="scientific">Colwellia asteriadis</name>
    <dbReference type="NCBI Taxonomy" id="517723"/>
    <lineage>
        <taxon>Bacteria</taxon>
        <taxon>Pseudomonadati</taxon>
        <taxon>Pseudomonadota</taxon>
        <taxon>Gammaproteobacteria</taxon>
        <taxon>Alteromonadales</taxon>
        <taxon>Colwelliaceae</taxon>
        <taxon>Colwellia</taxon>
    </lineage>
</organism>
<protein>
    <submittedName>
        <fullName evidence="8">TonB-dependent receptor</fullName>
    </submittedName>
</protein>
<evidence type="ECO:0000313" key="9">
    <source>
        <dbReference type="Proteomes" id="UP001500021"/>
    </source>
</evidence>
<dbReference type="SUPFAM" id="SSF56935">
    <property type="entry name" value="Porins"/>
    <property type="match status" value="1"/>
</dbReference>
<evidence type="ECO:0000259" key="6">
    <source>
        <dbReference type="Pfam" id="PF00593"/>
    </source>
</evidence>
<feature type="domain" description="TonB-dependent receptor plug" evidence="7">
    <location>
        <begin position="76"/>
        <end position="171"/>
    </location>
</feature>
<dbReference type="Pfam" id="PF07715">
    <property type="entry name" value="Plug"/>
    <property type="match status" value="1"/>
</dbReference>
<keyword evidence="2 4" id="KW-0472">Membrane</keyword>
<dbReference type="RefSeq" id="WP_343818124.1">
    <property type="nucleotide sequence ID" value="NZ_BAAAFA010000009.1"/>
</dbReference>